<evidence type="ECO:0000313" key="10">
    <source>
        <dbReference type="Proteomes" id="UP000094455"/>
    </source>
</evidence>
<dbReference type="InterPro" id="IPR051881">
    <property type="entry name" value="Copper_transport_ATOX1-like"/>
</dbReference>
<evidence type="ECO:0000256" key="6">
    <source>
        <dbReference type="ARBA" id="ARBA00023186"/>
    </source>
</evidence>
<keyword evidence="4" id="KW-0186">Copper</keyword>
<gene>
    <name evidence="9" type="ORF">PICMEDRAFT_28610</name>
</gene>
<dbReference type="GeneID" id="30179235"/>
<keyword evidence="2" id="KW-0479">Metal-binding</keyword>
<dbReference type="PANTHER" id="PTHR46365:SF1">
    <property type="entry name" value="COPPER TRANSPORT PROTEIN ATOX1"/>
    <property type="match status" value="1"/>
</dbReference>
<feature type="domain" description="HMA" evidence="8">
    <location>
        <begin position="1"/>
        <end position="64"/>
    </location>
</feature>
<dbReference type="CDD" id="cd00371">
    <property type="entry name" value="HMA"/>
    <property type="match status" value="1"/>
</dbReference>
<dbReference type="SUPFAM" id="SSF55008">
    <property type="entry name" value="HMA, heavy metal-associated domain"/>
    <property type="match status" value="1"/>
</dbReference>
<dbReference type="GO" id="GO:0016531">
    <property type="term" value="F:copper chaperone activity"/>
    <property type="evidence" value="ECO:0007669"/>
    <property type="project" value="EnsemblFungi"/>
</dbReference>
<keyword evidence="1" id="KW-0813">Transport</keyword>
<dbReference type="PANTHER" id="PTHR46365">
    <property type="entry name" value="COPPER TRANSPORT PROTEIN ATOX1"/>
    <property type="match status" value="1"/>
</dbReference>
<evidence type="ECO:0000313" key="9">
    <source>
        <dbReference type="EMBL" id="ODQ48764.1"/>
    </source>
</evidence>
<evidence type="ECO:0000256" key="2">
    <source>
        <dbReference type="ARBA" id="ARBA00022723"/>
    </source>
</evidence>
<evidence type="ECO:0000256" key="7">
    <source>
        <dbReference type="ARBA" id="ARBA00038171"/>
    </source>
</evidence>
<dbReference type="EMBL" id="KV454001">
    <property type="protein sequence ID" value="ODQ48764.1"/>
    <property type="molecule type" value="Genomic_DNA"/>
</dbReference>
<keyword evidence="6" id="KW-0143">Chaperone</keyword>
<evidence type="ECO:0000256" key="1">
    <source>
        <dbReference type="ARBA" id="ARBA00022448"/>
    </source>
</evidence>
<dbReference type="Proteomes" id="UP000094455">
    <property type="component" value="Unassembled WGS sequence"/>
</dbReference>
<evidence type="ECO:0000259" key="8">
    <source>
        <dbReference type="PROSITE" id="PS50846"/>
    </source>
</evidence>
<dbReference type="OrthoDB" id="689350at2759"/>
<evidence type="ECO:0000256" key="4">
    <source>
        <dbReference type="ARBA" id="ARBA00023008"/>
    </source>
</evidence>
<evidence type="ECO:0000256" key="3">
    <source>
        <dbReference type="ARBA" id="ARBA00022796"/>
    </source>
</evidence>
<dbReference type="GO" id="GO:0046872">
    <property type="term" value="F:metal ion binding"/>
    <property type="evidence" value="ECO:0007669"/>
    <property type="project" value="UniProtKB-KW"/>
</dbReference>
<protein>
    <recommendedName>
        <fullName evidence="8">HMA domain-containing protein</fullName>
    </recommendedName>
</protein>
<dbReference type="AlphaFoldDB" id="A0A1E3NRV1"/>
<reference evidence="9 10" key="1">
    <citation type="journal article" date="2016" name="Proc. Natl. Acad. Sci. U.S.A.">
        <title>Comparative genomics of biotechnologically important yeasts.</title>
        <authorList>
            <person name="Riley R."/>
            <person name="Haridas S."/>
            <person name="Wolfe K.H."/>
            <person name="Lopes M.R."/>
            <person name="Hittinger C.T."/>
            <person name="Goeker M."/>
            <person name="Salamov A.A."/>
            <person name="Wisecaver J.H."/>
            <person name="Long T.M."/>
            <person name="Calvey C.H."/>
            <person name="Aerts A.L."/>
            <person name="Barry K.W."/>
            <person name="Choi C."/>
            <person name="Clum A."/>
            <person name="Coughlan A.Y."/>
            <person name="Deshpande S."/>
            <person name="Douglass A.P."/>
            <person name="Hanson S.J."/>
            <person name="Klenk H.-P."/>
            <person name="LaButti K.M."/>
            <person name="Lapidus A."/>
            <person name="Lindquist E.A."/>
            <person name="Lipzen A.M."/>
            <person name="Meier-Kolthoff J.P."/>
            <person name="Ohm R.A."/>
            <person name="Otillar R.P."/>
            <person name="Pangilinan J.L."/>
            <person name="Peng Y."/>
            <person name="Rokas A."/>
            <person name="Rosa C.A."/>
            <person name="Scheuner C."/>
            <person name="Sibirny A.A."/>
            <person name="Slot J.C."/>
            <person name="Stielow J.B."/>
            <person name="Sun H."/>
            <person name="Kurtzman C.P."/>
            <person name="Blackwell M."/>
            <person name="Grigoriev I.V."/>
            <person name="Jeffries T.W."/>
        </authorList>
    </citation>
    <scope>NUCLEOTIDE SEQUENCE [LARGE SCALE GENOMIC DNA]</scope>
    <source>
        <strain evidence="9 10">NRRL Y-2026</strain>
    </source>
</reference>
<dbReference type="Pfam" id="PF00403">
    <property type="entry name" value="HMA"/>
    <property type="match status" value="1"/>
</dbReference>
<dbReference type="PROSITE" id="PS50846">
    <property type="entry name" value="HMA_2"/>
    <property type="match status" value="1"/>
</dbReference>
<sequence>MHYQYNVKMSCSGCSNAVSKAVNRLEDIDKVETDLKTQTVDVYTAKVDYETVLEKIRKTGKEVLGGKVVA</sequence>
<dbReference type="GO" id="GO:0006825">
    <property type="term" value="P:copper ion transport"/>
    <property type="evidence" value="ECO:0007669"/>
    <property type="project" value="UniProtKB-KW"/>
</dbReference>
<dbReference type="STRING" id="763406.A0A1E3NRV1"/>
<dbReference type="InterPro" id="IPR006121">
    <property type="entry name" value="HMA_dom"/>
</dbReference>
<organism evidence="9 10">
    <name type="scientific">Pichia membranifaciens NRRL Y-2026</name>
    <dbReference type="NCBI Taxonomy" id="763406"/>
    <lineage>
        <taxon>Eukaryota</taxon>
        <taxon>Fungi</taxon>
        <taxon>Dikarya</taxon>
        <taxon>Ascomycota</taxon>
        <taxon>Saccharomycotina</taxon>
        <taxon>Pichiomycetes</taxon>
        <taxon>Pichiales</taxon>
        <taxon>Pichiaceae</taxon>
        <taxon>Pichia</taxon>
    </lineage>
</organism>
<name>A0A1E3NRV1_9ASCO</name>
<keyword evidence="5" id="KW-0406">Ion transport</keyword>
<keyword evidence="3" id="KW-0187">Copper transport</keyword>
<dbReference type="Gene3D" id="3.30.70.100">
    <property type="match status" value="1"/>
</dbReference>
<proteinExistence type="inferred from homology"/>
<dbReference type="FunFam" id="3.30.70.100:FF:000008">
    <property type="entry name" value="Copper transport protein ATOX1"/>
    <property type="match status" value="1"/>
</dbReference>
<dbReference type="GO" id="GO:0005829">
    <property type="term" value="C:cytosol"/>
    <property type="evidence" value="ECO:0007669"/>
    <property type="project" value="TreeGrafter"/>
</dbReference>
<keyword evidence="10" id="KW-1185">Reference proteome</keyword>
<accession>A0A1E3NRV1</accession>
<dbReference type="InterPro" id="IPR036163">
    <property type="entry name" value="HMA_dom_sf"/>
</dbReference>
<dbReference type="RefSeq" id="XP_019019877.1">
    <property type="nucleotide sequence ID" value="XM_019162548.1"/>
</dbReference>
<evidence type="ECO:0000256" key="5">
    <source>
        <dbReference type="ARBA" id="ARBA00023065"/>
    </source>
</evidence>
<comment type="similarity">
    <text evidence="7">Belongs to the ATX1 family.</text>
</comment>